<dbReference type="InParanoid" id="F6HP41"/>
<gene>
    <name evidence="1" type="ordered locus">VIT_16s0100g00870</name>
</gene>
<accession>F6HP41</accession>
<dbReference type="HOGENOM" id="CLU_3369466_0_0_1"/>
<sequence>MVDVESGSCRWPPAVPLRGLAGRDGMGQYPNLLLV</sequence>
<dbReference type="Proteomes" id="UP000009183">
    <property type="component" value="Chromosome 16"/>
</dbReference>
<organism evidence="1 2">
    <name type="scientific">Vitis vinifera</name>
    <name type="common">Grape</name>
    <dbReference type="NCBI Taxonomy" id="29760"/>
    <lineage>
        <taxon>Eukaryota</taxon>
        <taxon>Viridiplantae</taxon>
        <taxon>Streptophyta</taxon>
        <taxon>Embryophyta</taxon>
        <taxon>Tracheophyta</taxon>
        <taxon>Spermatophyta</taxon>
        <taxon>Magnoliopsida</taxon>
        <taxon>eudicotyledons</taxon>
        <taxon>Gunneridae</taxon>
        <taxon>Pentapetalae</taxon>
        <taxon>rosids</taxon>
        <taxon>Vitales</taxon>
        <taxon>Vitaceae</taxon>
        <taxon>Viteae</taxon>
        <taxon>Vitis</taxon>
    </lineage>
</organism>
<dbReference type="AlphaFoldDB" id="F6HP41"/>
<dbReference type="EMBL" id="FN596000">
    <property type="protein sequence ID" value="CCB56447.1"/>
    <property type="molecule type" value="Genomic_DNA"/>
</dbReference>
<proteinExistence type="predicted"/>
<reference evidence="2" key="1">
    <citation type="journal article" date="2007" name="Nature">
        <title>The grapevine genome sequence suggests ancestral hexaploidization in major angiosperm phyla.</title>
        <authorList>
            <consortium name="The French-Italian Public Consortium for Grapevine Genome Characterization."/>
            <person name="Jaillon O."/>
            <person name="Aury J.-M."/>
            <person name="Noel B."/>
            <person name="Policriti A."/>
            <person name="Clepet C."/>
            <person name="Casagrande A."/>
            <person name="Choisne N."/>
            <person name="Aubourg S."/>
            <person name="Vitulo N."/>
            <person name="Jubin C."/>
            <person name="Vezzi A."/>
            <person name="Legeai F."/>
            <person name="Hugueney P."/>
            <person name="Dasilva C."/>
            <person name="Horner D."/>
            <person name="Mica E."/>
            <person name="Jublot D."/>
            <person name="Poulain J."/>
            <person name="Bruyere C."/>
            <person name="Billault A."/>
            <person name="Segurens B."/>
            <person name="Gouyvenoux M."/>
            <person name="Ugarte E."/>
            <person name="Cattonaro F."/>
            <person name="Anthouard V."/>
            <person name="Vico V."/>
            <person name="Del Fabbro C."/>
            <person name="Alaux M."/>
            <person name="Di Gaspero G."/>
            <person name="Dumas V."/>
            <person name="Felice N."/>
            <person name="Paillard S."/>
            <person name="Juman I."/>
            <person name="Moroldo M."/>
            <person name="Scalabrin S."/>
            <person name="Canaguier A."/>
            <person name="Le Clainche I."/>
            <person name="Malacrida G."/>
            <person name="Durand E."/>
            <person name="Pesole G."/>
            <person name="Laucou V."/>
            <person name="Chatelet P."/>
            <person name="Merdinoglu D."/>
            <person name="Delledonne M."/>
            <person name="Pezzotti M."/>
            <person name="Lecharny A."/>
            <person name="Scarpelli C."/>
            <person name="Artiguenave F."/>
            <person name="Pe M.E."/>
            <person name="Valle G."/>
            <person name="Morgante M."/>
            <person name="Caboche M."/>
            <person name="Adam-Blondon A.-F."/>
            <person name="Weissenbach J."/>
            <person name="Quetier F."/>
            <person name="Wincker P."/>
        </authorList>
    </citation>
    <scope>NUCLEOTIDE SEQUENCE [LARGE SCALE GENOMIC DNA]</scope>
    <source>
        <strain evidence="2">cv. Pinot noir / PN40024</strain>
    </source>
</reference>
<keyword evidence="2" id="KW-1185">Reference proteome</keyword>
<protein>
    <submittedName>
        <fullName evidence="1">Uncharacterized protein</fullName>
    </submittedName>
</protein>
<dbReference type="PaxDb" id="29760-VIT_16s0100g00870.t01"/>
<name>F6HP41_VITVI</name>
<evidence type="ECO:0000313" key="2">
    <source>
        <dbReference type="Proteomes" id="UP000009183"/>
    </source>
</evidence>
<evidence type="ECO:0000313" key="1">
    <source>
        <dbReference type="EMBL" id="CCB56447.1"/>
    </source>
</evidence>